<accession>A0AAE0HYK1</accession>
<feature type="compositionally biased region" description="Low complexity" evidence="1">
    <location>
        <begin position="1"/>
        <end position="35"/>
    </location>
</feature>
<name>A0AAE0HYK1_9PEZI</name>
<dbReference type="Pfam" id="PF22786">
    <property type="entry name" value="Tag1_C"/>
    <property type="match status" value="1"/>
</dbReference>
<dbReference type="Pfam" id="PF26174">
    <property type="entry name" value="LEA-2_1"/>
    <property type="match status" value="1"/>
</dbReference>
<dbReference type="Pfam" id="PF26153">
    <property type="entry name" value="LEA-2L_5"/>
    <property type="match status" value="1"/>
</dbReference>
<keyword evidence="7" id="KW-1185">Reference proteome</keyword>
<dbReference type="GO" id="GO:0000329">
    <property type="term" value="C:fungal-type vacuole membrane"/>
    <property type="evidence" value="ECO:0007669"/>
    <property type="project" value="InterPro"/>
</dbReference>
<feature type="transmembrane region" description="Helical" evidence="2">
    <location>
        <begin position="85"/>
        <end position="109"/>
    </location>
</feature>
<evidence type="ECO:0000313" key="7">
    <source>
        <dbReference type="Proteomes" id="UP001283341"/>
    </source>
</evidence>
<comment type="caution">
    <text evidence="6">The sequence shown here is derived from an EMBL/GenBank/DDBJ whole genome shotgun (WGS) entry which is preliminary data.</text>
</comment>
<keyword evidence="2" id="KW-0472">Membrane</keyword>
<reference evidence="6" key="1">
    <citation type="journal article" date="2023" name="Mol. Phylogenet. Evol.">
        <title>Genome-scale phylogeny and comparative genomics of the fungal order Sordariales.</title>
        <authorList>
            <person name="Hensen N."/>
            <person name="Bonometti L."/>
            <person name="Westerberg I."/>
            <person name="Brannstrom I.O."/>
            <person name="Guillou S."/>
            <person name="Cros-Aarteil S."/>
            <person name="Calhoun S."/>
            <person name="Haridas S."/>
            <person name="Kuo A."/>
            <person name="Mondo S."/>
            <person name="Pangilinan J."/>
            <person name="Riley R."/>
            <person name="LaButti K."/>
            <person name="Andreopoulos B."/>
            <person name="Lipzen A."/>
            <person name="Chen C."/>
            <person name="Yan M."/>
            <person name="Daum C."/>
            <person name="Ng V."/>
            <person name="Clum A."/>
            <person name="Steindorff A."/>
            <person name="Ohm R.A."/>
            <person name="Martin F."/>
            <person name="Silar P."/>
            <person name="Natvig D.O."/>
            <person name="Lalanne C."/>
            <person name="Gautier V."/>
            <person name="Ament-Velasquez S.L."/>
            <person name="Kruys A."/>
            <person name="Hutchinson M.I."/>
            <person name="Powell A.J."/>
            <person name="Barry K."/>
            <person name="Miller A.N."/>
            <person name="Grigoriev I.V."/>
            <person name="Debuchy R."/>
            <person name="Gladieux P."/>
            <person name="Hiltunen Thoren M."/>
            <person name="Johannesson H."/>
        </authorList>
    </citation>
    <scope>NUCLEOTIDE SEQUENCE</scope>
    <source>
        <strain evidence="6">CBS 118394</strain>
    </source>
</reference>
<protein>
    <recommendedName>
        <fullName evidence="8">Pre-rRNA processing protein</fullName>
    </recommendedName>
</protein>
<feature type="domain" description="Tag1-like fourth Ig-like" evidence="4">
    <location>
        <begin position="597"/>
        <end position="709"/>
    </location>
</feature>
<organism evidence="6 7">
    <name type="scientific">Apodospora peruviana</name>
    <dbReference type="NCBI Taxonomy" id="516989"/>
    <lineage>
        <taxon>Eukaryota</taxon>
        <taxon>Fungi</taxon>
        <taxon>Dikarya</taxon>
        <taxon>Ascomycota</taxon>
        <taxon>Pezizomycotina</taxon>
        <taxon>Sordariomycetes</taxon>
        <taxon>Sordariomycetidae</taxon>
        <taxon>Sordariales</taxon>
        <taxon>Lasiosphaeriaceae</taxon>
        <taxon>Apodospora</taxon>
    </lineage>
</organism>
<evidence type="ECO:0000313" key="6">
    <source>
        <dbReference type="EMBL" id="KAK3315264.1"/>
    </source>
</evidence>
<evidence type="ECO:0000256" key="2">
    <source>
        <dbReference type="SAM" id="Phobius"/>
    </source>
</evidence>
<evidence type="ECO:0008006" key="8">
    <source>
        <dbReference type="Google" id="ProtNLM"/>
    </source>
</evidence>
<dbReference type="InterPro" id="IPR059065">
    <property type="entry name" value="Ig_Tag1-like_4th"/>
</dbReference>
<feature type="region of interest" description="Disordered" evidence="1">
    <location>
        <begin position="60"/>
        <end position="79"/>
    </location>
</feature>
<keyword evidence="2" id="KW-1133">Transmembrane helix</keyword>
<dbReference type="Pfam" id="PF26150">
    <property type="entry name" value="LEA-2_4"/>
    <property type="match status" value="1"/>
</dbReference>
<dbReference type="PANTHER" id="PTHR35895">
    <property type="entry name" value="CHROMOSOME 16, WHOLE GENOME SHOTGUN SEQUENCE"/>
    <property type="match status" value="1"/>
</dbReference>
<dbReference type="PANTHER" id="PTHR35895:SF3">
    <property type="entry name" value="PRE-RRNA PROCESSING PROTEIN"/>
    <property type="match status" value="1"/>
</dbReference>
<evidence type="ECO:0000259" key="5">
    <source>
        <dbReference type="Pfam" id="PF26153"/>
    </source>
</evidence>
<gene>
    <name evidence="6" type="ORF">B0H66DRAFT_481026</name>
</gene>
<reference evidence="6" key="2">
    <citation type="submission" date="2023-06" db="EMBL/GenBank/DDBJ databases">
        <authorList>
            <consortium name="Lawrence Berkeley National Laboratory"/>
            <person name="Haridas S."/>
            <person name="Hensen N."/>
            <person name="Bonometti L."/>
            <person name="Westerberg I."/>
            <person name="Brannstrom I.O."/>
            <person name="Guillou S."/>
            <person name="Cros-Aarteil S."/>
            <person name="Calhoun S."/>
            <person name="Kuo A."/>
            <person name="Mondo S."/>
            <person name="Pangilinan J."/>
            <person name="Riley R."/>
            <person name="Labutti K."/>
            <person name="Andreopoulos B."/>
            <person name="Lipzen A."/>
            <person name="Chen C."/>
            <person name="Yanf M."/>
            <person name="Daum C."/>
            <person name="Ng V."/>
            <person name="Clum A."/>
            <person name="Steindorff A."/>
            <person name="Ohm R."/>
            <person name="Martin F."/>
            <person name="Silar P."/>
            <person name="Natvig D."/>
            <person name="Lalanne C."/>
            <person name="Gautier V."/>
            <person name="Ament-Velasquez S.L."/>
            <person name="Kruys A."/>
            <person name="Hutchinson M.I."/>
            <person name="Powell A.J."/>
            <person name="Barry K."/>
            <person name="Miller A.N."/>
            <person name="Grigoriev I.V."/>
            <person name="Debuchy R."/>
            <person name="Gladieux P."/>
            <person name="Thoren M.H."/>
            <person name="Johannesson H."/>
        </authorList>
    </citation>
    <scope>NUCLEOTIDE SEQUENCE</scope>
    <source>
        <strain evidence="6">CBS 118394</strain>
    </source>
</reference>
<proteinExistence type="predicted"/>
<dbReference type="InterPro" id="IPR055011">
    <property type="entry name" value="Tag1_C"/>
</dbReference>
<dbReference type="EMBL" id="JAUEDM010000006">
    <property type="protein sequence ID" value="KAK3315264.1"/>
    <property type="molecule type" value="Genomic_DNA"/>
</dbReference>
<feature type="domain" description="Tag1 C-terminal" evidence="3">
    <location>
        <begin position="471"/>
        <end position="584"/>
    </location>
</feature>
<evidence type="ECO:0000256" key="1">
    <source>
        <dbReference type="SAM" id="MobiDB-lite"/>
    </source>
</evidence>
<dbReference type="AlphaFoldDB" id="A0AAE0HYK1"/>
<evidence type="ECO:0000259" key="3">
    <source>
        <dbReference type="Pfam" id="PF22786"/>
    </source>
</evidence>
<dbReference type="InterPro" id="IPR059066">
    <property type="entry name" value="Ig_Tag1-like_5th"/>
</dbReference>
<feature type="domain" description="Tag1-like fifth Ig-like" evidence="5">
    <location>
        <begin position="734"/>
        <end position="846"/>
    </location>
</feature>
<dbReference type="InterPro" id="IPR046368">
    <property type="entry name" value="Tag1"/>
</dbReference>
<feature type="region of interest" description="Disordered" evidence="1">
    <location>
        <begin position="1"/>
        <end position="55"/>
    </location>
</feature>
<sequence length="858" mass="92673">MSAYTTEEISYTTRSTSYTTTQSTSYATEETQESTPLLTGSNATPRYDGEHDERSAVEVASLAPNASDSRSPKPTKGKSTRWPSVIAVIVLSLITAAIIVFAFFVPAAVEEYAKEAAMLEPTNLSLQSITTAGIRARIQANFRLDGQRVNNEHVRRVGRLTGWLVGKLESEETRIDIYLPEYDNILLGSAVVPPQSIRVTDGSNTPVDFVADLMPGDADGIRTIANEWLQGRLDKVRFMGKADVQLKTGILPLGTHTIVDSMTFEASKLPKLPEYNITRLNFEEKPIPGHAGQAMGVEVSLTAFNEYPVSVDVPELGFEVLVPGCSPYDPYILIAAAKTSPVAVRSHAEVVADVHGLVKELPAALTNACPDSTSSPLDIFFAKYLDGESATIFVRGQKDREAGAPDTPDWLADILSSITVPVAFPGRSFDNLIRSFSLTDAHFTLPDPDDPDADLKVSGTIQVLAALPSEMNFSLNVSNVRANADVYYKKKELGKLDLSKWQAANSTQLPAGEDAEAMLRIQSRIEDAPLNVTDADVLTDVIEALLFGGEDVILTVVALVDVKVQTILGQLVVKGVPAEGKIPLKPLPRDTFKSLEPQASDIQVIESTSSSLLIKASVSISNPTPYSAHIPYISIHVLSNGTIVGEATAKNLDITTGNNTNLAVTALWNPSMGGALGPQRARDLLSQYISGYNTSVTLRTYRGSIPSQPLLGEALSKINFTVLAPRLNLPGGNEDDKTHFIRDAVFHVFSSTATFTLVSPLRHNTLYIDHVNATALYNHTEPMGRIAYDLPFAAPPGSSQTPKLPVDWSLDSVGYQKLKEALGGKMKLDARATVGVRVGEWTETVWYVGKGIGASVRI</sequence>
<evidence type="ECO:0000259" key="4">
    <source>
        <dbReference type="Pfam" id="PF26150"/>
    </source>
</evidence>
<dbReference type="Proteomes" id="UP001283341">
    <property type="component" value="Unassembled WGS sequence"/>
</dbReference>
<keyword evidence="2" id="KW-0812">Transmembrane</keyword>